<dbReference type="Gene3D" id="1.10.287.950">
    <property type="entry name" value="Methyl-accepting chemotaxis protein"/>
    <property type="match status" value="1"/>
</dbReference>
<dbReference type="RefSeq" id="WP_073026530.1">
    <property type="nucleotide sequence ID" value="NZ_FQZS01000017.1"/>
</dbReference>
<dbReference type="PANTHER" id="PTHR32089:SF112">
    <property type="entry name" value="LYSOZYME-LIKE PROTEIN-RELATED"/>
    <property type="match status" value="1"/>
</dbReference>
<evidence type="ECO:0000256" key="3">
    <source>
        <dbReference type="SAM" id="Phobius"/>
    </source>
</evidence>
<proteinExistence type="predicted"/>
<evidence type="ECO:0000256" key="1">
    <source>
        <dbReference type="ARBA" id="ARBA00023224"/>
    </source>
</evidence>
<dbReference type="SMART" id="SM00283">
    <property type="entry name" value="MA"/>
    <property type="match status" value="1"/>
</dbReference>
<keyword evidence="3" id="KW-0812">Transmembrane</keyword>
<dbReference type="PANTHER" id="PTHR32089">
    <property type="entry name" value="METHYL-ACCEPTING CHEMOTAXIS PROTEIN MCPB"/>
    <property type="match status" value="1"/>
</dbReference>
<dbReference type="Pfam" id="PF00015">
    <property type="entry name" value="MCPsignal"/>
    <property type="match status" value="1"/>
</dbReference>
<keyword evidence="1 2" id="KW-0807">Transducer</keyword>
<evidence type="ECO:0000313" key="5">
    <source>
        <dbReference type="EMBL" id="SHJ13416.1"/>
    </source>
</evidence>
<evidence type="ECO:0000256" key="2">
    <source>
        <dbReference type="PROSITE-ProRule" id="PRU00284"/>
    </source>
</evidence>
<dbReference type="OrthoDB" id="9816519at2"/>
<dbReference type="AlphaFoldDB" id="A0A1M6GTX7"/>
<feature type="transmembrane region" description="Helical" evidence="3">
    <location>
        <begin position="60"/>
        <end position="83"/>
    </location>
</feature>
<dbReference type="InterPro" id="IPR029151">
    <property type="entry name" value="Sensor-like_sf"/>
</dbReference>
<dbReference type="PROSITE" id="PS50111">
    <property type="entry name" value="CHEMOTAXIS_TRANSDUC_2"/>
    <property type="match status" value="1"/>
</dbReference>
<sequence length="566" mass="62405">MRLKSFMIIFLMVVLIFSMVYLIIFNTTGSMLHAMLPQYISSAEELDEFMTQFNVSSQKYLLLITAALIIVASALLFALFIYLSRSIKGFRENVMNIAEGQLTTKVKDIWIAEGIADGINKITHNMKKVVCEVAAIAQKTKDLSINLSKNIEQNEIASQAIAQTITHIAEGSCKESEMTAATKISTQNMASNSDKIAQYAKKTQNIAGEMINIVEENNRVINLLVDKMRNTASGSIKLADDIQELEKEAGKINDITAAVAEISRQTNLLALNAAIEAARAGEAGKGFAVVADEVRKLAEQSATSADEIRKLVEMIIGRINEITLKAKTEVEGISKTISDADKAKESLKHMIEATNSTYDAVVQIIGLAEESNAMAEDVDNMMEKINISIQETAAGAEEVSASAEEQLASAHEISAMAIKMNDMTNTIDSYLKSFISKVTIRDEERKLINEGFKILKDINSEINSRGISIDNASELLKNISMKYKQFEYIGIINSHGDMVSASVPITDNNNYSHRPYFKESILGKEYYSEPYISNVTYNYCIAISIPFMNASKSIEGVLMADICIEK</sequence>
<dbReference type="Gene3D" id="3.30.450.20">
    <property type="entry name" value="PAS domain"/>
    <property type="match status" value="1"/>
</dbReference>
<keyword evidence="6" id="KW-1185">Reference proteome</keyword>
<organism evidence="5 6">
    <name type="scientific">Lutispora thermophila DSM 19022</name>
    <dbReference type="NCBI Taxonomy" id="1122184"/>
    <lineage>
        <taxon>Bacteria</taxon>
        <taxon>Bacillati</taxon>
        <taxon>Bacillota</taxon>
        <taxon>Clostridia</taxon>
        <taxon>Lutisporales</taxon>
        <taxon>Lutisporaceae</taxon>
        <taxon>Lutispora</taxon>
    </lineage>
</organism>
<evidence type="ECO:0000313" key="6">
    <source>
        <dbReference type="Proteomes" id="UP000184442"/>
    </source>
</evidence>
<feature type="transmembrane region" description="Helical" evidence="3">
    <location>
        <begin position="6"/>
        <end position="25"/>
    </location>
</feature>
<dbReference type="STRING" id="1122184.SAMN02745176_02508"/>
<keyword evidence="3" id="KW-0472">Membrane</keyword>
<dbReference type="CDD" id="cd12914">
    <property type="entry name" value="PDC1_DGC_like"/>
    <property type="match status" value="1"/>
</dbReference>
<dbReference type="SUPFAM" id="SSF103190">
    <property type="entry name" value="Sensory domain-like"/>
    <property type="match status" value="1"/>
</dbReference>
<name>A0A1M6GTX7_9FIRM</name>
<dbReference type="Proteomes" id="UP000184442">
    <property type="component" value="Unassembled WGS sequence"/>
</dbReference>
<feature type="domain" description="Methyl-accepting transducer" evidence="4">
    <location>
        <begin position="150"/>
        <end position="386"/>
    </location>
</feature>
<accession>A0A1M6GTX7</accession>
<reference evidence="5 6" key="1">
    <citation type="submission" date="2016-11" db="EMBL/GenBank/DDBJ databases">
        <authorList>
            <person name="Jaros S."/>
            <person name="Januszkiewicz K."/>
            <person name="Wedrychowicz H."/>
        </authorList>
    </citation>
    <scope>NUCLEOTIDE SEQUENCE [LARGE SCALE GENOMIC DNA]</scope>
    <source>
        <strain evidence="5 6">DSM 19022</strain>
    </source>
</reference>
<gene>
    <name evidence="5" type="ORF">SAMN02745176_02508</name>
</gene>
<evidence type="ECO:0000259" key="4">
    <source>
        <dbReference type="PROSITE" id="PS50111"/>
    </source>
</evidence>
<dbReference type="GO" id="GO:0007165">
    <property type="term" value="P:signal transduction"/>
    <property type="evidence" value="ECO:0007669"/>
    <property type="project" value="UniProtKB-KW"/>
</dbReference>
<protein>
    <submittedName>
        <fullName evidence="5">Methyl-accepting chemotaxis protein</fullName>
    </submittedName>
</protein>
<dbReference type="GO" id="GO:0016020">
    <property type="term" value="C:membrane"/>
    <property type="evidence" value="ECO:0007669"/>
    <property type="project" value="InterPro"/>
</dbReference>
<keyword evidence="3" id="KW-1133">Transmembrane helix</keyword>
<dbReference type="EMBL" id="FQZS01000017">
    <property type="protein sequence ID" value="SHJ13416.1"/>
    <property type="molecule type" value="Genomic_DNA"/>
</dbReference>
<dbReference type="SUPFAM" id="SSF58104">
    <property type="entry name" value="Methyl-accepting chemotaxis protein (MCP) signaling domain"/>
    <property type="match status" value="1"/>
</dbReference>
<dbReference type="InterPro" id="IPR004089">
    <property type="entry name" value="MCPsignal_dom"/>
</dbReference>